<dbReference type="GO" id="GO:0009279">
    <property type="term" value="C:cell outer membrane"/>
    <property type="evidence" value="ECO:0007669"/>
    <property type="project" value="UniProtKB-SubCell"/>
</dbReference>
<evidence type="ECO:0000259" key="11">
    <source>
        <dbReference type="Pfam" id="PF07715"/>
    </source>
</evidence>
<dbReference type="PANTHER" id="PTHR30069:SF27">
    <property type="entry name" value="BLL4766 PROTEIN"/>
    <property type="match status" value="1"/>
</dbReference>
<evidence type="ECO:0000256" key="3">
    <source>
        <dbReference type="ARBA" id="ARBA00022452"/>
    </source>
</evidence>
<feature type="domain" description="TonB-dependent receptor plug" evidence="11">
    <location>
        <begin position="46"/>
        <end position="149"/>
    </location>
</feature>
<dbReference type="HOGENOM" id="CLU_008287_18_3_0"/>
<dbReference type="Proteomes" id="UP000017081">
    <property type="component" value="Unassembled WGS sequence"/>
</dbReference>
<feature type="domain" description="TonB-dependent receptor-like beta-barrel" evidence="10">
    <location>
        <begin position="226"/>
        <end position="674"/>
    </location>
</feature>
<comment type="similarity">
    <text evidence="8 9">Belongs to the TonB-dependent receptor family.</text>
</comment>
<dbReference type="Pfam" id="PF00593">
    <property type="entry name" value="TonB_dep_Rec_b-barrel"/>
    <property type="match status" value="1"/>
</dbReference>
<evidence type="ECO:0000256" key="1">
    <source>
        <dbReference type="ARBA" id="ARBA00004571"/>
    </source>
</evidence>
<protein>
    <recommendedName>
        <fullName evidence="14">TonB-dependent receptor</fullName>
    </recommendedName>
</protein>
<dbReference type="Pfam" id="PF07715">
    <property type="entry name" value="Plug"/>
    <property type="match status" value="1"/>
</dbReference>
<gene>
    <name evidence="12" type="ORF">HMPREF0202_00900</name>
</gene>
<dbReference type="CDD" id="cd01347">
    <property type="entry name" value="ligand_gated_channel"/>
    <property type="match status" value="1"/>
</dbReference>
<dbReference type="PROSITE" id="PS52016">
    <property type="entry name" value="TONB_DEPENDENT_REC_3"/>
    <property type="match status" value="1"/>
</dbReference>
<evidence type="ECO:0000256" key="7">
    <source>
        <dbReference type="ARBA" id="ARBA00023237"/>
    </source>
</evidence>
<dbReference type="GO" id="GO:0044718">
    <property type="term" value="P:siderophore transmembrane transport"/>
    <property type="evidence" value="ECO:0007669"/>
    <property type="project" value="TreeGrafter"/>
</dbReference>
<evidence type="ECO:0000313" key="13">
    <source>
        <dbReference type="Proteomes" id="UP000017081"/>
    </source>
</evidence>
<sequence length="704" mass="80337">MKILKVITLSIITTICTYSQEKAIKLEDSVILSTSGFETPILSENKNVTLLFKEQIDNGNYKDVEDVLRGAPNIIIQNTYFGPKVDIRGNGEKSISKVKILQDGIGLNPIDDSMGTTPINTISLNSIERIEIVPGGGTVLNGSGSSGGVVNIITKSSLRKDFLVLESGMQSYDFRNAGLSLGQNITEDIYGNFNYNYLKGDGYRDGDSEESNSFSGGIDYLINDKNRVKFQMSYFDENRDYSTPVEKKILEIDRKTMGFPVVSSSKREAYSLDYEYKFSEKFTILNTFYYQNYKRDFTENSLMDYELPNLGHMPFDILGKDLPASMNGKFKEETKGFKTRGKYVYDKGEFVLGYDYSYTKLLRDSKIRANGEFFPKPMPNLKIKGDVSINLKNDIFKETNAIYGLNRYSLGEQWEIILGVRYEHSRYGGKRDSETEVISMNKIHEYKSIEDEKRSDNYAFEIGTNYRYSESGTVYTRYERGFTSPLPGQITDKVNMTYISNDLKSETSDNFEVGARDFLGDTFVNLSLFLTFTHDEIMLIQKNSHNPAIKEWQYKNLNEVRKFGGELYLEQYFEKLTTYQSFSYVNTEITKGLYNGEELPMVPKGKVILGAGYEVTERIKFNANFNLVGSYLVKEYGKENNTIDTKVDSYNYTDLMITYMATDILSVSFGVNNIFNQKYNYEETSLIAVPASGINYFLSGKLYM</sequence>
<evidence type="ECO:0000313" key="12">
    <source>
        <dbReference type="EMBL" id="ERT69166.1"/>
    </source>
</evidence>
<dbReference type="eggNOG" id="COG4772">
    <property type="taxonomic scope" value="Bacteria"/>
</dbReference>
<evidence type="ECO:0008006" key="14">
    <source>
        <dbReference type="Google" id="ProtNLM"/>
    </source>
</evidence>
<keyword evidence="6 8" id="KW-0472">Membrane</keyword>
<keyword evidence="7 8" id="KW-0998">Cell outer membrane</keyword>
<dbReference type="EMBL" id="AXZF01000033">
    <property type="protein sequence ID" value="ERT69166.1"/>
    <property type="molecule type" value="Genomic_DNA"/>
</dbReference>
<dbReference type="InterPro" id="IPR012910">
    <property type="entry name" value="Plug_dom"/>
</dbReference>
<dbReference type="GO" id="GO:0015344">
    <property type="term" value="F:siderophore uptake transmembrane transporter activity"/>
    <property type="evidence" value="ECO:0007669"/>
    <property type="project" value="TreeGrafter"/>
</dbReference>
<keyword evidence="4 8" id="KW-0812">Transmembrane</keyword>
<evidence type="ECO:0000256" key="5">
    <source>
        <dbReference type="ARBA" id="ARBA00023077"/>
    </source>
</evidence>
<dbReference type="InterPro" id="IPR000531">
    <property type="entry name" value="Beta-barrel_TonB"/>
</dbReference>
<organism evidence="12 13">
    <name type="scientific">Cetobacterium somerae ATCC BAA-474</name>
    <dbReference type="NCBI Taxonomy" id="1319815"/>
    <lineage>
        <taxon>Bacteria</taxon>
        <taxon>Fusobacteriati</taxon>
        <taxon>Fusobacteriota</taxon>
        <taxon>Fusobacteriia</taxon>
        <taxon>Fusobacteriales</taxon>
        <taxon>Fusobacteriaceae</taxon>
        <taxon>Cetobacterium</taxon>
    </lineage>
</organism>
<dbReference type="Gene3D" id="2.40.170.20">
    <property type="entry name" value="TonB-dependent receptor, beta-barrel domain"/>
    <property type="match status" value="1"/>
</dbReference>
<accession>U7VCG2</accession>
<keyword evidence="13" id="KW-1185">Reference proteome</keyword>
<dbReference type="RefSeq" id="WP_023050445.1">
    <property type="nucleotide sequence ID" value="NZ_CP173065.2"/>
</dbReference>
<reference evidence="12 13" key="1">
    <citation type="submission" date="2013-08" db="EMBL/GenBank/DDBJ databases">
        <authorList>
            <person name="Weinstock G."/>
            <person name="Sodergren E."/>
            <person name="Wylie T."/>
            <person name="Fulton L."/>
            <person name="Fulton R."/>
            <person name="Fronick C."/>
            <person name="O'Laughlin M."/>
            <person name="Godfrey J."/>
            <person name="Miner T."/>
            <person name="Herter B."/>
            <person name="Appelbaum E."/>
            <person name="Cordes M."/>
            <person name="Lek S."/>
            <person name="Wollam A."/>
            <person name="Pepin K.H."/>
            <person name="Palsikar V.B."/>
            <person name="Mitreva M."/>
            <person name="Wilson R.K."/>
        </authorList>
    </citation>
    <scope>NUCLEOTIDE SEQUENCE [LARGE SCALE GENOMIC DNA]</scope>
    <source>
        <strain evidence="12 13">ATCC BAA-474</strain>
    </source>
</reference>
<keyword evidence="2 8" id="KW-0813">Transport</keyword>
<keyword evidence="3 8" id="KW-1134">Transmembrane beta strand</keyword>
<evidence type="ECO:0000256" key="6">
    <source>
        <dbReference type="ARBA" id="ARBA00023136"/>
    </source>
</evidence>
<dbReference type="InterPro" id="IPR037066">
    <property type="entry name" value="Plug_dom_sf"/>
</dbReference>
<dbReference type="STRING" id="1319815.HMPREF0202_00900"/>
<evidence type="ECO:0000256" key="9">
    <source>
        <dbReference type="RuleBase" id="RU003357"/>
    </source>
</evidence>
<name>U7VCG2_9FUSO</name>
<dbReference type="SUPFAM" id="SSF56935">
    <property type="entry name" value="Porins"/>
    <property type="match status" value="1"/>
</dbReference>
<comment type="subcellular location">
    <subcellularLocation>
        <location evidence="1 8">Cell outer membrane</location>
        <topology evidence="1 8">Multi-pass membrane protein</topology>
    </subcellularLocation>
</comment>
<evidence type="ECO:0000259" key="10">
    <source>
        <dbReference type="Pfam" id="PF00593"/>
    </source>
</evidence>
<dbReference type="InterPro" id="IPR036942">
    <property type="entry name" value="Beta-barrel_TonB_sf"/>
</dbReference>
<evidence type="ECO:0000256" key="8">
    <source>
        <dbReference type="PROSITE-ProRule" id="PRU01360"/>
    </source>
</evidence>
<evidence type="ECO:0000256" key="4">
    <source>
        <dbReference type="ARBA" id="ARBA00022692"/>
    </source>
</evidence>
<dbReference type="AlphaFoldDB" id="U7VCG2"/>
<comment type="caution">
    <text evidence="12">The sequence shown here is derived from an EMBL/GenBank/DDBJ whole genome shotgun (WGS) entry which is preliminary data.</text>
</comment>
<keyword evidence="5 9" id="KW-0798">TonB box</keyword>
<dbReference type="InterPro" id="IPR039426">
    <property type="entry name" value="TonB-dep_rcpt-like"/>
</dbReference>
<proteinExistence type="inferred from homology"/>
<dbReference type="PANTHER" id="PTHR30069">
    <property type="entry name" value="TONB-DEPENDENT OUTER MEMBRANE RECEPTOR"/>
    <property type="match status" value="1"/>
</dbReference>
<evidence type="ECO:0000256" key="2">
    <source>
        <dbReference type="ARBA" id="ARBA00022448"/>
    </source>
</evidence>
<dbReference type="Gene3D" id="2.170.130.10">
    <property type="entry name" value="TonB-dependent receptor, plug domain"/>
    <property type="match status" value="1"/>
</dbReference>